<dbReference type="PANTHER" id="PTHR38340:SF1">
    <property type="entry name" value="S-LAYER PROTEIN"/>
    <property type="match status" value="1"/>
</dbReference>
<gene>
    <name evidence="5" type="ORF">RC74_01805</name>
</gene>
<evidence type="ECO:0000313" key="6">
    <source>
        <dbReference type="Proteomes" id="UP000070371"/>
    </source>
</evidence>
<name>A0A126UWB1_9RHOB</name>
<dbReference type="Gene3D" id="2.170.16.10">
    <property type="entry name" value="Hedgehog/Intein (Hint) domain"/>
    <property type="match status" value="1"/>
</dbReference>
<dbReference type="PROSITE" id="PS50817">
    <property type="entry name" value="INTEIN_N_TER"/>
    <property type="match status" value="1"/>
</dbReference>
<dbReference type="InterPro" id="IPR050557">
    <property type="entry name" value="RTX_toxin/Mannuronan_C5-epim"/>
</dbReference>
<protein>
    <recommendedName>
        <fullName evidence="4">Hedgehog/Intein (Hint) domain-containing protein</fullName>
    </recommendedName>
</protein>
<organism evidence="5 6">
    <name type="scientific">Falsihalocynthiibacter arcticus</name>
    <dbReference type="NCBI Taxonomy" id="1579316"/>
    <lineage>
        <taxon>Bacteria</taxon>
        <taxon>Pseudomonadati</taxon>
        <taxon>Pseudomonadota</taxon>
        <taxon>Alphaproteobacteria</taxon>
        <taxon>Rhodobacterales</taxon>
        <taxon>Roseobacteraceae</taxon>
        <taxon>Falsihalocynthiibacter</taxon>
    </lineage>
</organism>
<evidence type="ECO:0000313" key="5">
    <source>
        <dbReference type="EMBL" id="AML50167.1"/>
    </source>
</evidence>
<dbReference type="GO" id="GO:0005509">
    <property type="term" value="F:calcium ion binding"/>
    <property type="evidence" value="ECO:0007669"/>
    <property type="project" value="InterPro"/>
</dbReference>
<dbReference type="RefSeq" id="WP_039004508.1">
    <property type="nucleotide sequence ID" value="NZ_CP014327.1"/>
</dbReference>
<dbReference type="PANTHER" id="PTHR38340">
    <property type="entry name" value="S-LAYER PROTEIN"/>
    <property type="match status" value="1"/>
</dbReference>
<comment type="subcellular location">
    <subcellularLocation>
        <location evidence="1">Secreted</location>
    </subcellularLocation>
</comment>
<dbReference type="InterPro" id="IPR036844">
    <property type="entry name" value="Hint_dom_sf"/>
</dbReference>
<keyword evidence="6" id="KW-1185">Reference proteome</keyword>
<accession>A0A126UWB1</accession>
<evidence type="ECO:0000259" key="4">
    <source>
        <dbReference type="Pfam" id="PF13403"/>
    </source>
</evidence>
<dbReference type="GO" id="GO:0005576">
    <property type="term" value="C:extracellular region"/>
    <property type="evidence" value="ECO:0007669"/>
    <property type="project" value="UniProtKB-SubCell"/>
</dbReference>
<feature type="domain" description="Hedgehog/Intein (Hint)" evidence="4">
    <location>
        <begin position="237"/>
        <end position="373"/>
    </location>
</feature>
<dbReference type="KEGG" id="hat:RC74_01805"/>
<dbReference type="GO" id="GO:0016539">
    <property type="term" value="P:intein-mediated protein splicing"/>
    <property type="evidence" value="ECO:0007669"/>
    <property type="project" value="InterPro"/>
</dbReference>
<evidence type="ECO:0000256" key="3">
    <source>
        <dbReference type="SAM" id="MobiDB-lite"/>
    </source>
</evidence>
<dbReference type="SUPFAM" id="SSF51120">
    <property type="entry name" value="beta-Roll"/>
    <property type="match status" value="1"/>
</dbReference>
<dbReference type="SUPFAM" id="SSF51294">
    <property type="entry name" value="Hedgehog/intein (Hint) domain"/>
    <property type="match status" value="1"/>
</dbReference>
<dbReference type="OrthoDB" id="6305173at2"/>
<dbReference type="EMBL" id="CP014327">
    <property type="protein sequence ID" value="AML50167.1"/>
    <property type="molecule type" value="Genomic_DNA"/>
</dbReference>
<evidence type="ECO:0000256" key="2">
    <source>
        <dbReference type="ARBA" id="ARBA00022525"/>
    </source>
</evidence>
<dbReference type="AlphaFoldDB" id="A0A126UWB1"/>
<dbReference type="PRINTS" id="PR00313">
    <property type="entry name" value="CABNDNGRPT"/>
</dbReference>
<dbReference type="STRING" id="1579316.RC74_01805"/>
<evidence type="ECO:0000256" key="1">
    <source>
        <dbReference type="ARBA" id="ARBA00004613"/>
    </source>
</evidence>
<proteinExistence type="predicted"/>
<feature type="region of interest" description="Disordered" evidence="3">
    <location>
        <begin position="82"/>
        <end position="114"/>
    </location>
</feature>
<sequence length="418" mass="44334">MPVFITLTNVNISDPSFWAGLNIDAESTIDASAVSDEIEITMSGNSIEFTLQPQGVVVGSFTDSDIAGGSFSQIVEFKGNDGDSTVSGSVGLDRSGYTGGSGDDTFTDDGADGGGLNGGGGDDILIGGVGNNNISGGDGNDILRGGDGNNNLYGNDGNDTLYADNGSGTLLGGMGDDVVYAGLNTTFASGGVGNDTLYIPLGSTSAPFSPGGTNGTVTLPNGDRFVYLEFQNVEIACFTRGTPIRTPNGEVAIEDLLVGDLVTTQDHGSQPIRWIGRRTVAGLGEFAPVCFKLGTIGNRETLRLSPQHRVLVKDWRSEMLFGESEVLCAAKHLCDGDRVYSEPCEEVTYFHIMFDRHEIVYSGDATLESFLVGEHVTERNQSTYDELLTLFPELNDLTHAARQIAYPQIKNYEVALLR</sequence>
<dbReference type="InterPro" id="IPR028992">
    <property type="entry name" value="Hedgehog/Intein_dom"/>
</dbReference>
<reference evidence="5 6" key="1">
    <citation type="submission" date="2016-02" db="EMBL/GenBank/DDBJ databases">
        <title>Complete genome sequence of Halocynthiibacter arcticus PAMC 20958t from arctic marine sediment.</title>
        <authorList>
            <person name="Lee Y.M."/>
            <person name="Baek K."/>
            <person name="Lee H.K."/>
            <person name="Shin S.C."/>
        </authorList>
    </citation>
    <scope>NUCLEOTIDE SEQUENCE [LARGE SCALE GENOMIC DNA]</scope>
    <source>
        <strain evidence="5">PAMC 20958</strain>
    </source>
</reference>
<dbReference type="InterPro" id="IPR001343">
    <property type="entry name" value="Hemolysn_Ca-bd"/>
</dbReference>
<dbReference type="Pfam" id="PF00353">
    <property type="entry name" value="HemolysinCabind"/>
    <property type="match status" value="1"/>
</dbReference>
<dbReference type="Gene3D" id="2.150.10.10">
    <property type="entry name" value="Serralysin-like metalloprotease, C-terminal"/>
    <property type="match status" value="1"/>
</dbReference>
<dbReference type="Proteomes" id="UP000070371">
    <property type="component" value="Chromosome"/>
</dbReference>
<dbReference type="Pfam" id="PF13403">
    <property type="entry name" value="Hint_2"/>
    <property type="match status" value="1"/>
</dbReference>
<dbReference type="InterPro" id="IPR011049">
    <property type="entry name" value="Serralysin-like_metalloprot_C"/>
</dbReference>
<keyword evidence="2" id="KW-0964">Secreted</keyword>
<dbReference type="InterPro" id="IPR006141">
    <property type="entry name" value="Intein_N"/>
</dbReference>